<dbReference type="InterPro" id="IPR056582">
    <property type="entry name" value="EDRF1_N"/>
</dbReference>
<feature type="region of interest" description="Disordered" evidence="1">
    <location>
        <begin position="171"/>
        <end position="197"/>
    </location>
</feature>
<reference evidence="3 4" key="1">
    <citation type="journal article" date="2015" name="Nat. Commun.">
        <title>Outbred genome sequencing and CRISPR/Cas9 gene editing in butterflies.</title>
        <authorList>
            <person name="Li X."/>
            <person name="Fan D."/>
            <person name="Zhang W."/>
            <person name="Liu G."/>
            <person name="Zhang L."/>
            <person name="Zhao L."/>
            <person name="Fang X."/>
            <person name="Chen L."/>
            <person name="Dong Y."/>
            <person name="Chen Y."/>
            <person name="Ding Y."/>
            <person name="Zhao R."/>
            <person name="Feng M."/>
            <person name="Zhu Y."/>
            <person name="Feng Y."/>
            <person name="Jiang X."/>
            <person name="Zhu D."/>
            <person name="Xiang H."/>
            <person name="Feng X."/>
            <person name="Li S."/>
            <person name="Wang J."/>
            <person name="Zhang G."/>
            <person name="Kronforst M.R."/>
            <person name="Wang W."/>
        </authorList>
    </citation>
    <scope>NUCLEOTIDE SEQUENCE [LARGE SCALE GENOMIC DNA]</scope>
    <source>
        <strain evidence="3">Ya'a_city_454_Pm</strain>
        <tissue evidence="3">Whole body</tissue>
    </source>
</reference>
<feature type="domain" description="EDRF1 N-terminal" evidence="2">
    <location>
        <begin position="110"/>
        <end position="171"/>
    </location>
</feature>
<dbReference type="AlphaFoldDB" id="A0A0N1PI34"/>
<dbReference type="GO" id="GO:0045893">
    <property type="term" value="P:positive regulation of DNA-templated transcription"/>
    <property type="evidence" value="ECO:0007669"/>
    <property type="project" value="TreeGrafter"/>
</dbReference>
<name>A0A0N1PI34_PAPMA</name>
<evidence type="ECO:0000313" key="3">
    <source>
        <dbReference type="EMBL" id="KPJ10097.1"/>
    </source>
</evidence>
<dbReference type="PANTHER" id="PTHR15000:SF1">
    <property type="entry name" value="ERYTHROID DIFFERENTIATION-RELATED FACTOR 1"/>
    <property type="match status" value="1"/>
</dbReference>
<dbReference type="Proteomes" id="UP000053240">
    <property type="component" value="Unassembled WGS sequence"/>
</dbReference>
<evidence type="ECO:0000313" key="4">
    <source>
        <dbReference type="Proteomes" id="UP000053240"/>
    </source>
</evidence>
<feature type="compositionally biased region" description="Acidic residues" evidence="1">
    <location>
        <begin position="172"/>
        <end position="194"/>
    </location>
</feature>
<dbReference type="PANTHER" id="PTHR15000">
    <property type="entry name" value="ERYTHROID DIFFERENTIATION-RELATED FACTOR 1"/>
    <property type="match status" value="1"/>
</dbReference>
<organism evidence="3 4">
    <name type="scientific">Papilio machaon</name>
    <name type="common">Old World swallowtail butterfly</name>
    <dbReference type="NCBI Taxonomy" id="76193"/>
    <lineage>
        <taxon>Eukaryota</taxon>
        <taxon>Metazoa</taxon>
        <taxon>Ecdysozoa</taxon>
        <taxon>Arthropoda</taxon>
        <taxon>Hexapoda</taxon>
        <taxon>Insecta</taxon>
        <taxon>Pterygota</taxon>
        <taxon>Neoptera</taxon>
        <taxon>Endopterygota</taxon>
        <taxon>Lepidoptera</taxon>
        <taxon>Glossata</taxon>
        <taxon>Ditrysia</taxon>
        <taxon>Papilionoidea</taxon>
        <taxon>Papilionidae</taxon>
        <taxon>Papilioninae</taxon>
        <taxon>Papilio</taxon>
    </lineage>
</organism>
<dbReference type="InParanoid" id="A0A0N1PI34"/>
<evidence type="ECO:0000256" key="1">
    <source>
        <dbReference type="SAM" id="MobiDB-lite"/>
    </source>
</evidence>
<proteinExistence type="predicted"/>
<accession>A0A0N1PI34</accession>
<dbReference type="Pfam" id="PF23788">
    <property type="entry name" value="EDRF1_N"/>
    <property type="match status" value="1"/>
</dbReference>
<dbReference type="EMBL" id="KQ460973">
    <property type="protein sequence ID" value="KPJ10097.1"/>
    <property type="molecule type" value="Genomic_DNA"/>
</dbReference>
<gene>
    <name evidence="3" type="ORF">RR48_05732</name>
</gene>
<sequence>MMVHRVENTLLLDDFDVYDYLMKSEWSWLKDFFYENIVKTMSEQERMSLTPGPGARQALQLTQQFLSHSVVERPSPLEPPVHAENTPMCLAGPFLPEPETKVEGPSNEQPYNRNVLWTFEDIHMLVGSDLPIFGDKDRPCVSLRLRDARDPINVLTGIDYWLDNLMCNVPEDTVEGEGEGEGDAENDNEQEGEADPDRVREILADVSPWDTADDNATDGTEWANFGDVFATPIDPFAPVGDTLPSQHQHAFDQQDFTPFWHYNDTHNKHSDANCQTALDQSLQALSLGGDFNVKPMDDASTAELTNNLLTAMSSMTPDVIADIVSAMPQPDEHLDGGLVAPLELVQSLPEPLAQQHRA</sequence>
<keyword evidence="4" id="KW-1185">Reference proteome</keyword>
<evidence type="ECO:0000259" key="2">
    <source>
        <dbReference type="Pfam" id="PF23788"/>
    </source>
</evidence>
<protein>
    <submittedName>
        <fullName evidence="3">Erythroid differentiation-related factor 1</fullName>
    </submittedName>
</protein>